<dbReference type="GO" id="GO:0005886">
    <property type="term" value="C:plasma membrane"/>
    <property type="evidence" value="ECO:0007669"/>
    <property type="project" value="UniProtKB-SubCell"/>
</dbReference>
<accession>A0A174VZA9</accession>
<reference evidence="7 8" key="1">
    <citation type="journal article" date="2019" name="Nat. Med.">
        <title>A library of human gut bacterial isolates paired with longitudinal multiomics data enables mechanistic microbiome research.</title>
        <authorList>
            <person name="Poyet M."/>
            <person name="Groussin M."/>
            <person name="Gibbons S.M."/>
            <person name="Avila-Pacheco J."/>
            <person name="Jiang X."/>
            <person name="Kearney S.M."/>
            <person name="Perrotta A.R."/>
            <person name="Berdy B."/>
            <person name="Zhao S."/>
            <person name="Lieberman T.D."/>
            <person name="Swanson P.K."/>
            <person name="Smith M."/>
            <person name="Roesemann S."/>
            <person name="Alexander J.E."/>
            <person name="Rich S.A."/>
            <person name="Livny J."/>
            <person name="Vlamakis H."/>
            <person name="Clish C."/>
            <person name="Bullock K."/>
            <person name="Deik A."/>
            <person name="Scott J."/>
            <person name="Pierce K.A."/>
            <person name="Xavier R.J."/>
            <person name="Alm E.J."/>
        </authorList>
    </citation>
    <scope>NUCLEOTIDE SEQUENCE [LARGE SCALE GENOMIC DNA]</scope>
    <source>
        <strain evidence="7 8">BIOML-A2</strain>
    </source>
</reference>
<evidence type="ECO:0000256" key="2">
    <source>
        <dbReference type="ARBA" id="ARBA00022475"/>
    </source>
</evidence>
<evidence type="ECO:0000256" key="5">
    <source>
        <dbReference type="ARBA" id="ARBA00023136"/>
    </source>
</evidence>
<feature type="domain" description="Metallo-beta-lactamase" evidence="6">
    <location>
        <begin position="528"/>
        <end position="722"/>
    </location>
</feature>
<dbReference type="InterPro" id="IPR036866">
    <property type="entry name" value="RibonucZ/Hydroxyglut_hydro"/>
</dbReference>
<dbReference type="EMBL" id="WKPR01000020">
    <property type="protein sequence ID" value="MSB21212.1"/>
    <property type="molecule type" value="Genomic_DNA"/>
</dbReference>
<gene>
    <name evidence="7" type="ORF">GKE97_17035</name>
</gene>
<dbReference type="RefSeq" id="WP_009257572.1">
    <property type="nucleotide sequence ID" value="NZ_BAABXT010000001.1"/>
</dbReference>
<dbReference type="PANTHER" id="PTHR30619:SF1">
    <property type="entry name" value="RECOMBINATION PROTEIN 2"/>
    <property type="match status" value="1"/>
</dbReference>
<keyword evidence="4" id="KW-1133">Transmembrane helix</keyword>
<comment type="subcellular location">
    <subcellularLocation>
        <location evidence="1">Cell membrane</location>
        <topology evidence="1">Multi-pass membrane protein</topology>
    </subcellularLocation>
</comment>
<organism evidence="7 8">
    <name type="scientific">Flavonifractor plautii</name>
    <name type="common">Fusobacterium plautii</name>
    <dbReference type="NCBI Taxonomy" id="292800"/>
    <lineage>
        <taxon>Bacteria</taxon>
        <taxon>Bacillati</taxon>
        <taxon>Bacillota</taxon>
        <taxon>Clostridia</taxon>
        <taxon>Eubacteriales</taxon>
        <taxon>Oscillospiraceae</taxon>
        <taxon>Flavonifractor</taxon>
    </lineage>
</organism>
<dbReference type="CDD" id="cd07731">
    <property type="entry name" value="ComA-like_MBL-fold"/>
    <property type="match status" value="1"/>
</dbReference>
<dbReference type="InterPro" id="IPR004797">
    <property type="entry name" value="Competence_ComEC/Rec2"/>
</dbReference>
<comment type="caution">
    <text evidence="7">The sequence shown here is derived from an EMBL/GenBank/DDBJ whole genome shotgun (WGS) entry which is preliminary data.</text>
</comment>
<dbReference type="NCBIfam" id="TIGR00361">
    <property type="entry name" value="ComEC_Rec2"/>
    <property type="match status" value="1"/>
</dbReference>
<sequence length="757" mass="79244">MRKLAWFAAAFSAAAALAVHGLPEGVLVPLGVACALAALAGLALRGDRRRRVLLAGFGLAAGLLWTAAYGALFQAPARALAGYEGPVEVTVADWPQATAYGSSVLVRLHPVEGWPVRTLLYLDAPAPDLRPGDGLTVQARLRAADTITGESTDYYYAKGVRLIAYGEGEGETARPGRPPLWTWPAYVSKALKDRVAAAFPEEAAPLVTALLTGDRSGLSDGDYAALRRSGLAHVIAVSGLHVSFLAGLAAALLGARRRRTAVCTIALLVCFAAVVGNTPSVLRAVFMQSMLLLAPLLGREEDKPTSLCAVLMLLLLQNPYAAASVSLQLSFAAVAGIYLFSGPLTERWTARLPARPKGFWAKTGCLAARFVLSSLAVSLGAIAFTTPLTAWHFQSVSLVGPLANLLCLWAVSLAFLGGLAAAVLGLFLPGPAALLALPAALPTLYVQRMADALAALPFAALSTQSVYLKLWLALVYVLLLLYLLGRGEKKRPLVPLGLGTAGLCAALVLQAASHTAGRLTVSVLDVGQGLSVALLSGGRAALVDCGGTGADNPGDTAADYFQSLGLNRIDLVVLTHYHEDHAGGIPELLERLEVGLLVLPDVEEEDPLRREITALAEEKGIETLFLAEDADVTFGESALRIYAPLGSGGANEEGLSVLCTAGDFDGLITGDMNDTVEKRLIKYGSLPDLELLVAGHHGSKYATSEELLLATTPELAVISVGYNTYGHPAPETLERLAAAGCAIYRTDWSGTVTITAK</sequence>
<name>A0A174VZA9_FLAPL</name>
<dbReference type="Pfam" id="PF00753">
    <property type="entry name" value="Lactamase_B"/>
    <property type="match status" value="1"/>
</dbReference>
<dbReference type="GO" id="GO:0030420">
    <property type="term" value="P:establishment of competence for transformation"/>
    <property type="evidence" value="ECO:0007669"/>
    <property type="project" value="InterPro"/>
</dbReference>
<dbReference type="Pfam" id="PF03772">
    <property type="entry name" value="Competence"/>
    <property type="match status" value="1"/>
</dbReference>
<dbReference type="InterPro" id="IPR001279">
    <property type="entry name" value="Metallo-B-lactamas"/>
</dbReference>
<keyword evidence="5" id="KW-0472">Membrane</keyword>
<dbReference type="InterPro" id="IPR004477">
    <property type="entry name" value="ComEC_N"/>
</dbReference>
<protein>
    <submittedName>
        <fullName evidence="7">DNA internalization-related competence protein ComEC/Rec2</fullName>
    </submittedName>
</protein>
<proteinExistence type="predicted"/>
<evidence type="ECO:0000256" key="1">
    <source>
        <dbReference type="ARBA" id="ARBA00004651"/>
    </source>
</evidence>
<dbReference type="InterPro" id="IPR035681">
    <property type="entry name" value="ComA-like_MBL"/>
</dbReference>
<dbReference type="SUPFAM" id="SSF56281">
    <property type="entry name" value="Metallo-hydrolase/oxidoreductase"/>
    <property type="match status" value="1"/>
</dbReference>
<dbReference type="AlphaFoldDB" id="A0A174VZA9"/>
<dbReference type="InterPro" id="IPR052159">
    <property type="entry name" value="Competence_DNA_uptake"/>
</dbReference>
<evidence type="ECO:0000313" key="8">
    <source>
        <dbReference type="Proteomes" id="UP000434475"/>
    </source>
</evidence>
<dbReference type="PANTHER" id="PTHR30619">
    <property type="entry name" value="DNA INTERNALIZATION/COMPETENCE PROTEIN COMEC/REC2"/>
    <property type="match status" value="1"/>
</dbReference>
<keyword evidence="2" id="KW-1003">Cell membrane</keyword>
<dbReference type="Gene3D" id="3.60.15.10">
    <property type="entry name" value="Ribonuclease Z/Hydroxyacylglutathione hydrolase-like"/>
    <property type="match status" value="1"/>
</dbReference>
<evidence type="ECO:0000256" key="4">
    <source>
        <dbReference type="ARBA" id="ARBA00022989"/>
    </source>
</evidence>
<evidence type="ECO:0000256" key="3">
    <source>
        <dbReference type="ARBA" id="ARBA00022692"/>
    </source>
</evidence>
<keyword evidence="3" id="KW-0812">Transmembrane</keyword>
<evidence type="ECO:0000313" key="7">
    <source>
        <dbReference type="EMBL" id="MSB21212.1"/>
    </source>
</evidence>
<dbReference type="SMART" id="SM00849">
    <property type="entry name" value="Lactamase_B"/>
    <property type="match status" value="1"/>
</dbReference>
<evidence type="ECO:0000259" key="6">
    <source>
        <dbReference type="SMART" id="SM00849"/>
    </source>
</evidence>
<dbReference type="Proteomes" id="UP000434475">
    <property type="component" value="Unassembled WGS sequence"/>
</dbReference>
<dbReference type="NCBIfam" id="TIGR00360">
    <property type="entry name" value="ComEC_N-term"/>
    <property type="match status" value="1"/>
</dbReference>